<dbReference type="InterPro" id="IPR001100">
    <property type="entry name" value="Pyr_nuc-diS_OxRdtase"/>
</dbReference>
<dbReference type="PRINTS" id="PR00368">
    <property type="entry name" value="FADPNR"/>
</dbReference>
<feature type="binding site" evidence="5">
    <location>
        <position position="288"/>
    </location>
    <ligand>
        <name>NAD(+)</name>
        <dbReference type="ChEBI" id="CHEBI:57540"/>
    </ligand>
</feature>
<dbReference type="Pfam" id="PF02852">
    <property type="entry name" value="Pyr_redox_dim"/>
    <property type="match status" value="1"/>
</dbReference>
<keyword evidence="3 5" id="KW-0274">FAD</keyword>
<feature type="disulfide bond" description="Redox-active" evidence="6">
    <location>
        <begin position="57"/>
        <end position="62"/>
    </location>
</feature>
<feature type="binding site" evidence="5">
    <location>
        <position position="330"/>
    </location>
    <ligand>
        <name>FAD</name>
        <dbReference type="ChEBI" id="CHEBI:57692"/>
    </ligand>
</feature>
<feature type="binding site" evidence="5">
    <location>
        <position position="129"/>
    </location>
    <ligand>
        <name>FAD</name>
        <dbReference type="ChEBI" id="CHEBI:57692"/>
    </ligand>
</feature>
<dbReference type="InterPro" id="IPR004099">
    <property type="entry name" value="Pyr_nucl-diS_OxRdtase_dimer"/>
</dbReference>
<proteinExistence type="inferred from homology"/>
<dbReference type="GO" id="GO:0050660">
    <property type="term" value="F:flavin adenine dinucleotide binding"/>
    <property type="evidence" value="ECO:0007669"/>
    <property type="project" value="TreeGrafter"/>
</dbReference>
<dbReference type="InterPro" id="IPR016156">
    <property type="entry name" value="FAD/NAD-linked_Rdtase_dimer_sf"/>
</dbReference>
<evidence type="ECO:0000259" key="8">
    <source>
        <dbReference type="Pfam" id="PF07992"/>
    </source>
</evidence>
<evidence type="ECO:0000256" key="3">
    <source>
        <dbReference type="ARBA" id="ARBA00022827"/>
    </source>
</evidence>
<organism evidence="9">
    <name type="scientific">uncultured Frankineae bacterium</name>
    <dbReference type="NCBI Taxonomy" id="437475"/>
    <lineage>
        <taxon>Bacteria</taxon>
        <taxon>Bacillati</taxon>
        <taxon>Actinomycetota</taxon>
        <taxon>Actinomycetes</taxon>
        <taxon>Frankiales</taxon>
        <taxon>environmental samples</taxon>
    </lineage>
</organism>
<gene>
    <name evidence="9" type="ORF">AVDCRST_MAG16-1494</name>
</gene>
<name>A0A6J4LJQ2_9ACTN</name>
<dbReference type="Gene3D" id="3.50.50.60">
    <property type="entry name" value="FAD/NAD(P)-binding domain"/>
    <property type="match status" value="2"/>
</dbReference>
<dbReference type="InterPro" id="IPR036188">
    <property type="entry name" value="FAD/NAD-bd_sf"/>
</dbReference>
<dbReference type="Gene3D" id="3.30.390.30">
    <property type="match status" value="1"/>
</dbReference>
<evidence type="ECO:0000256" key="1">
    <source>
        <dbReference type="ARBA" id="ARBA00007532"/>
    </source>
</evidence>
<evidence type="ECO:0000256" key="5">
    <source>
        <dbReference type="PIRSR" id="PIRSR000350-3"/>
    </source>
</evidence>
<dbReference type="PRINTS" id="PR00411">
    <property type="entry name" value="PNDRDTASEI"/>
</dbReference>
<dbReference type="GO" id="GO:0004148">
    <property type="term" value="F:dihydrolipoyl dehydrogenase (NADH) activity"/>
    <property type="evidence" value="ECO:0007669"/>
    <property type="project" value="TreeGrafter"/>
</dbReference>
<dbReference type="InterPro" id="IPR023753">
    <property type="entry name" value="FAD/NAD-binding_dom"/>
</dbReference>
<feature type="binding site" evidence="5">
    <location>
        <begin position="159"/>
        <end position="161"/>
    </location>
    <ligand>
        <name>FAD</name>
        <dbReference type="ChEBI" id="CHEBI:57692"/>
    </ligand>
</feature>
<dbReference type="PANTHER" id="PTHR22912:SF151">
    <property type="entry name" value="DIHYDROLIPOYL DEHYDROGENASE, MITOCHONDRIAL"/>
    <property type="match status" value="1"/>
</dbReference>
<dbReference type="GO" id="GO:0006103">
    <property type="term" value="P:2-oxoglutarate metabolic process"/>
    <property type="evidence" value="ECO:0007669"/>
    <property type="project" value="TreeGrafter"/>
</dbReference>
<keyword evidence="5" id="KW-0547">Nucleotide-binding</keyword>
<feature type="binding site" evidence="5">
    <location>
        <begin position="196"/>
        <end position="203"/>
    </location>
    <ligand>
        <name>NAD(+)</name>
        <dbReference type="ChEBI" id="CHEBI:57540"/>
    </ligand>
</feature>
<keyword evidence="4 5" id="KW-0520">NAD</keyword>
<evidence type="ECO:0000256" key="4">
    <source>
        <dbReference type="ARBA" id="ARBA00023027"/>
    </source>
</evidence>
<evidence type="ECO:0000259" key="7">
    <source>
        <dbReference type="Pfam" id="PF02852"/>
    </source>
</evidence>
<feature type="domain" description="FAD/NAD(P)-binding" evidence="8">
    <location>
        <begin position="20"/>
        <end position="343"/>
    </location>
</feature>
<dbReference type="SUPFAM" id="SSF51905">
    <property type="entry name" value="FAD/NAD(P)-binding domain"/>
    <property type="match status" value="1"/>
</dbReference>
<accession>A0A6J4LJQ2</accession>
<comment type="similarity">
    <text evidence="1">Belongs to the class-I pyridine nucleotide-disulfide oxidoreductase family.</text>
</comment>
<reference evidence="9" key="1">
    <citation type="submission" date="2020-02" db="EMBL/GenBank/DDBJ databases">
        <authorList>
            <person name="Meier V. D."/>
        </authorList>
    </citation>
    <scope>NUCLEOTIDE SEQUENCE</scope>
    <source>
        <strain evidence="9">AVDCRST_MAG16</strain>
    </source>
</reference>
<dbReference type="EMBL" id="CADCUE010000132">
    <property type="protein sequence ID" value="CAA9335068.1"/>
    <property type="molecule type" value="Genomic_DNA"/>
</dbReference>
<sequence length="499" mass="51396">MAVTPRPADHPPSGLPGTTYDVVVLGAGPTGENVADYAVRGGLTVVVVESELVGGECSYWACMPSKALLRPVEALAAARAVGGAEQAVTGELDAAAVLARRDAFTAGWQDASQVGWLDGIGVPLVRGAGRLAGARQVDVAGNDGSTARLTARHAVVVCTGSEAALPPVDGLADARPWTSRDATSASTAPGRLLVLGGGVVGVEMATAWSALGSDVVLLQRGPTLLPAYEPEASALVTRSLRERGIEVRTSARVSAVRRTDDGGVVVTLESQSGADEQLAGDELLVAAGRTPRTVDLGLETVGLTPGEPLATDDTLQVLGADGGWLYAAGDVTGRVLLTHQGKYQARACGQVVAARARGEQPDVGAWSRFTAHADDAAVPQVVFTDPQIASVGLTEAAAVERGLEIWTAEHDLAAVAGAALVSDSYRGWAKLVVDAERTVVVGATFVGPDVAELLHSATVAIVGEVPLARLWHAVPSYPTVSEVWLRLLEQLVGRLGWDV</sequence>
<comment type="cofactor">
    <cofactor evidence="5">
        <name>FAD</name>
        <dbReference type="ChEBI" id="CHEBI:57692"/>
    </cofactor>
    <text evidence="5">Binds 1 FAD per subunit.</text>
</comment>
<dbReference type="AlphaFoldDB" id="A0A6J4LJQ2"/>
<dbReference type="PIRSF" id="PIRSF000350">
    <property type="entry name" value="Mercury_reductase_MerA"/>
    <property type="match status" value="1"/>
</dbReference>
<keyword evidence="2" id="KW-0285">Flavoprotein</keyword>
<protein>
    <submittedName>
        <fullName evidence="9">PF00070 family, FAD-dependent NAD(P)-disulphide oxidoreductase</fullName>
    </submittedName>
</protein>
<dbReference type="SUPFAM" id="SSF55424">
    <property type="entry name" value="FAD/NAD-linked reductases, dimerisation (C-terminal) domain"/>
    <property type="match status" value="1"/>
</dbReference>
<evidence type="ECO:0000256" key="2">
    <source>
        <dbReference type="ARBA" id="ARBA00022630"/>
    </source>
</evidence>
<dbReference type="InterPro" id="IPR050151">
    <property type="entry name" value="Class-I_Pyr_Nuc-Dis_Oxidored"/>
</dbReference>
<evidence type="ECO:0000313" key="9">
    <source>
        <dbReference type="EMBL" id="CAA9335068.1"/>
    </source>
</evidence>
<evidence type="ECO:0000256" key="6">
    <source>
        <dbReference type="PIRSR" id="PIRSR000350-4"/>
    </source>
</evidence>
<feature type="domain" description="Pyridine nucleotide-disulphide oxidoreductase dimerisation" evidence="7">
    <location>
        <begin position="378"/>
        <end position="484"/>
    </location>
</feature>
<dbReference type="PANTHER" id="PTHR22912">
    <property type="entry name" value="DISULFIDE OXIDOREDUCTASE"/>
    <property type="match status" value="1"/>
</dbReference>
<dbReference type="Pfam" id="PF07992">
    <property type="entry name" value="Pyr_redox_2"/>
    <property type="match status" value="1"/>
</dbReference>
<feature type="binding site" evidence="5">
    <location>
        <position position="66"/>
    </location>
    <ligand>
        <name>FAD</name>
        <dbReference type="ChEBI" id="CHEBI:57692"/>
    </ligand>
</feature>